<keyword evidence="1" id="KW-0472">Membrane</keyword>
<dbReference type="KEGG" id="cle:Clole_3863"/>
<dbReference type="STRING" id="642492.Clole_3863"/>
<name>F2JJE8_CELLD</name>
<gene>
    <name evidence="2" type="ordered locus">Clole_3863</name>
</gene>
<evidence type="ECO:0000313" key="2">
    <source>
        <dbReference type="EMBL" id="ADZ85543.1"/>
    </source>
</evidence>
<organism evidence="2 3">
    <name type="scientific">Cellulosilyticum lentocellum (strain ATCC 49066 / DSM 5427 / NCIMB 11756 / RHM5)</name>
    <name type="common">Clostridium lentocellum</name>
    <dbReference type="NCBI Taxonomy" id="642492"/>
    <lineage>
        <taxon>Bacteria</taxon>
        <taxon>Bacillati</taxon>
        <taxon>Bacillota</taxon>
        <taxon>Clostridia</taxon>
        <taxon>Lachnospirales</taxon>
        <taxon>Cellulosilyticaceae</taxon>
        <taxon>Cellulosilyticum</taxon>
    </lineage>
</organism>
<protein>
    <submittedName>
        <fullName evidence="2">Uncharacterized protein</fullName>
    </submittedName>
</protein>
<keyword evidence="1" id="KW-1133">Transmembrane helix</keyword>
<keyword evidence="3" id="KW-1185">Reference proteome</keyword>
<accession>F2JJE8</accession>
<sequence length="119" mass="14193">MKEAENRFPIEIIMLTYIIIYAMYIVTFGRGSELFFVFFILERLISFQYDEELDEYVGNVDPEKVSGKMVFVIFVLTFSQIGIFIYAFFKYPGLFMFLMIGELLDLVNRKLKKYIKSKR</sequence>
<feature type="transmembrane region" description="Helical" evidence="1">
    <location>
        <begin position="12"/>
        <end position="41"/>
    </location>
</feature>
<dbReference type="Proteomes" id="UP000008467">
    <property type="component" value="Chromosome"/>
</dbReference>
<dbReference type="EMBL" id="CP002582">
    <property type="protein sequence ID" value="ADZ85543.1"/>
    <property type="molecule type" value="Genomic_DNA"/>
</dbReference>
<proteinExistence type="predicted"/>
<dbReference type="RefSeq" id="WP_013658817.1">
    <property type="nucleotide sequence ID" value="NC_015275.1"/>
</dbReference>
<feature type="transmembrane region" description="Helical" evidence="1">
    <location>
        <begin position="69"/>
        <end position="89"/>
    </location>
</feature>
<keyword evidence="1" id="KW-0812">Transmembrane</keyword>
<reference evidence="2 3" key="1">
    <citation type="journal article" date="2011" name="J. Bacteriol.">
        <title>Complete genome sequence of the cellulose-degrading bacterium Cellulosilyticum lentocellum.</title>
        <authorList>
            <consortium name="US DOE Joint Genome Institute"/>
            <person name="Miller D.A."/>
            <person name="Suen G."/>
            <person name="Bruce D."/>
            <person name="Copeland A."/>
            <person name="Cheng J.F."/>
            <person name="Detter C."/>
            <person name="Goodwin L.A."/>
            <person name="Han C.S."/>
            <person name="Hauser L.J."/>
            <person name="Land M.L."/>
            <person name="Lapidus A."/>
            <person name="Lucas S."/>
            <person name="Meincke L."/>
            <person name="Pitluck S."/>
            <person name="Tapia R."/>
            <person name="Teshima H."/>
            <person name="Woyke T."/>
            <person name="Fox B.G."/>
            <person name="Angert E.R."/>
            <person name="Currie C.R."/>
        </authorList>
    </citation>
    <scope>NUCLEOTIDE SEQUENCE [LARGE SCALE GENOMIC DNA]</scope>
    <source>
        <strain evidence="3">ATCC 49066 / DSM 5427 / NCIMB 11756 / RHM5</strain>
    </source>
</reference>
<dbReference type="AlphaFoldDB" id="F2JJE8"/>
<evidence type="ECO:0000313" key="3">
    <source>
        <dbReference type="Proteomes" id="UP000008467"/>
    </source>
</evidence>
<dbReference type="HOGENOM" id="CLU_2057167_0_0_9"/>
<evidence type="ECO:0000256" key="1">
    <source>
        <dbReference type="SAM" id="Phobius"/>
    </source>
</evidence>